<organism evidence="1 2">
    <name type="scientific">Strongylus vulgaris</name>
    <name type="common">Blood worm</name>
    <dbReference type="NCBI Taxonomy" id="40348"/>
    <lineage>
        <taxon>Eukaryota</taxon>
        <taxon>Metazoa</taxon>
        <taxon>Ecdysozoa</taxon>
        <taxon>Nematoda</taxon>
        <taxon>Chromadorea</taxon>
        <taxon>Rhabditida</taxon>
        <taxon>Rhabditina</taxon>
        <taxon>Rhabditomorpha</taxon>
        <taxon>Strongyloidea</taxon>
        <taxon>Strongylidae</taxon>
        <taxon>Strongylus</taxon>
    </lineage>
</organism>
<protein>
    <submittedName>
        <fullName evidence="1">Uncharacterized protein</fullName>
    </submittedName>
</protein>
<evidence type="ECO:0000313" key="1">
    <source>
        <dbReference type="EMBL" id="VDM84969.1"/>
    </source>
</evidence>
<accession>A0A3P7JYF8</accession>
<evidence type="ECO:0000313" key="2">
    <source>
        <dbReference type="Proteomes" id="UP000270094"/>
    </source>
</evidence>
<dbReference type="Proteomes" id="UP000270094">
    <property type="component" value="Unassembled WGS sequence"/>
</dbReference>
<dbReference type="OrthoDB" id="5866581at2759"/>
<sequence length="86" mass="10013">MSFKYNLTAVGVRTDFPYVLLDEKCLKLQCLYPGAEVEFLRHNLKMINATVTLVPTKMNADEMIDMRNIEKAYFETCWGLRLAYVL</sequence>
<dbReference type="AlphaFoldDB" id="A0A3P7JYF8"/>
<dbReference type="EMBL" id="UYYB01134906">
    <property type="protein sequence ID" value="VDM84969.1"/>
    <property type="molecule type" value="Genomic_DNA"/>
</dbReference>
<keyword evidence="2" id="KW-1185">Reference proteome</keyword>
<gene>
    <name evidence="1" type="ORF">SVUK_LOCUS19967</name>
</gene>
<name>A0A3P7JYF8_STRVU</name>
<proteinExistence type="predicted"/>
<reference evidence="1 2" key="1">
    <citation type="submission" date="2018-11" db="EMBL/GenBank/DDBJ databases">
        <authorList>
            <consortium name="Pathogen Informatics"/>
        </authorList>
    </citation>
    <scope>NUCLEOTIDE SEQUENCE [LARGE SCALE GENOMIC DNA]</scope>
</reference>